<evidence type="ECO:0000256" key="1">
    <source>
        <dbReference type="SAM" id="Coils"/>
    </source>
</evidence>
<gene>
    <name evidence="3" type="ORF">BDK51DRAFT_33104</name>
</gene>
<sequence>MNTLLPLPGLPTKSNATSKSVAIARAPDPAPAPAPPADDDETGRAYFLEAVEPMDDSDEDELAYEEVPVEEFVEMSDSEGEETLEQAVRNMNEKTLVGVGSEPSFKPEEPTPKVTQRPEVIDDYIRNYLASKGMLKSLDTFQNEWYEFQQKGKLSPEDLTIVPDVYQRNQELADSLQKLRIDVEDYKDIASKARATYDKLRKERDFHRMHHKRVVQEKNKLIGDIKRLKTHYESYEPTLKQLQHKYEIAMKEKMLTKLEKDRLAGKVRDGGTGWGKRDT</sequence>
<evidence type="ECO:0000256" key="2">
    <source>
        <dbReference type="SAM" id="MobiDB-lite"/>
    </source>
</evidence>
<proteinExistence type="predicted"/>
<name>A0A4P9VX13_9FUNG</name>
<protein>
    <submittedName>
        <fullName evidence="3">Uncharacterized protein</fullName>
    </submittedName>
</protein>
<dbReference type="PANTHER" id="PTHR14604:SF3">
    <property type="entry name" value="SPERM-ASSOCIATED ANTIGEN 16 PROTEIN"/>
    <property type="match status" value="1"/>
</dbReference>
<organism evidence="3 4">
    <name type="scientific">Blyttiomyces helicus</name>
    <dbReference type="NCBI Taxonomy" id="388810"/>
    <lineage>
        <taxon>Eukaryota</taxon>
        <taxon>Fungi</taxon>
        <taxon>Fungi incertae sedis</taxon>
        <taxon>Chytridiomycota</taxon>
        <taxon>Chytridiomycota incertae sedis</taxon>
        <taxon>Chytridiomycetes</taxon>
        <taxon>Chytridiomycetes incertae sedis</taxon>
        <taxon>Blyttiomyces</taxon>
    </lineage>
</organism>
<dbReference type="PANTHER" id="PTHR14604">
    <property type="entry name" value="WD40 REPEAT PF20"/>
    <property type="match status" value="1"/>
</dbReference>
<dbReference type="EMBL" id="ML000324">
    <property type="protein sequence ID" value="RKO84244.1"/>
    <property type="molecule type" value="Genomic_DNA"/>
</dbReference>
<keyword evidence="1" id="KW-0175">Coiled coil</keyword>
<feature type="region of interest" description="Disordered" evidence="2">
    <location>
        <begin position="1"/>
        <end position="42"/>
    </location>
</feature>
<evidence type="ECO:0000313" key="3">
    <source>
        <dbReference type="EMBL" id="RKO84244.1"/>
    </source>
</evidence>
<dbReference type="InterPro" id="IPR050995">
    <property type="entry name" value="WD-F-box_domain-protein"/>
</dbReference>
<feature type="coiled-coil region" evidence="1">
    <location>
        <begin position="169"/>
        <end position="203"/>
    </location>
</feature>
<keyword evidence="4" id="KW-1185">Reference proteome</keyword>
<dbReference type="AlphaFoldDB" id="A0A4P9VX13"/>
<dbReference type="Proteomes" id="UP000269721">
    <property type="component" value="Unassembled WGS sequence"/>
</dbReference>
<dbReference type="OrthoDB" id="538223at2759"/>
<accession>A0A4P9VX13</accession>
<evidence type="ECO:0000313" key="4">
    <source>
        <dbReference type="Proteomes" id="UP000269721"/>
    </source>
</evidence>
<reference evidence="4" key="1">
    <citation type="journal article" date="2018" name="Nat. Microbiol.">
        <title>Leveraging single-cell genomics to expand the fungal tree of life.</title>
        <authorList>
            <person name="Ahrendt S.R."/>
            <person name="Quandt C.A."/>
            <person name="Ciobanu D."/>
            <person name="Clum A."/>
            <person name="Salamov A."/>
            <person name="Andreopoulos B."/>
            <person name="Cheng J.F."/>
            <person name="Woyke T."/>
            <person name="Pelin A."/>
            <person name="Henrissat B."/>
            <person name="Reynolds N.K."/>
            <person name="Benny G.L."/>
            <person name="Smith M.E."/>
            <person name="James T.Y."/>
            <person name="Grigoriev I.V."/>
        </authorList>
    </citation>
    <scope>NUCLEOTIDE SEQUENCE [LARGE SCALE GENOMIC DNA]</scope>
</reference>